<feature type="chain" id="PRO_5009523429" description="Cohesin domain-containing protein" evidence="3">
    <location>
        <begin position="29"/>
        <end position="576"/>
    </location>
</feature>
<evidence type="ECO:0000256" key="2">
    <source>
        <dbReference type="SAM" id="Phobius"/>
    </source>
</evidence>
<feature type="signal peptide" evidence="3">
    <location>
        <begin position="1"/>
        <end position="28"/>
    </location>
</feature>
<feature type="compositionally biased region" description="Polar residues" evidence="1">
    <location>
        <begin position="184"/>
        <end position="195"/>
    </location>
</feature>
<comment type="caution">
    <text evidence="4">The sequence shown here is derived from an EMBL/GenBank/DDBJ whole genome shotgun (WGS) entry which is preliminary data.</text>
</comment>
<dbReference type="InterPro" id="IPR008965">
    <property type="entry name" value="CBM2/CBM3_carb-bd_dom_sf"/>
</dbReference>
<keyword evidence="3" id="KW-0732">Signal</keyword>
<dbReference type="Gene3D" id="2.60.40.680">
    <property type="match status" value="1"/>
</dbReference>
<evidence type="ECO:0000313" key="5">
    <source>
        <dbReference type="Proteomes" id="UP000178815"/>
    </source>
</evidence>
<evidence type="ECO:0008006" key="6">
    <source>
        <dbReference type="Google" id="ProtNLM"/>
    </source>
</evidence>
<dbReference type="AlphaFoldDB" id="A0A1F6CHR9"/>
<evidence type="ECO:0000313" key="4">
    <source>
        <dbReference type="EMBL" id="OGG48547.1"/>
    </source>
</evidence>
<accession>A0A1F6CHR9</accession>
<dbReference type="GO" id="GO:0030246">
    <property type="term" value="F:carbohydrate binding"/>
    <property type="evidence" value="ECO:0007669"/>
    <property type="project" value="InterPro"/>
</dbReference>
<evidence type="ECO:0000256" key="3">
    <source>
        <dbReference type="SAM" id="SignalP"/>
    </source>
</evidence>
<name>A0A1F6CHR9_9BACT</name>
<dbReference type="Proteomes" id="UP000178815">
    <property type="component" value="Unassembled WGS sequence"/>
</dbReference>
<feature type="transmembrane region" description="Helical" evidence="2">
    <location>
        <begin position="468"/>
        <end position="494"/>
    </location>
</feature>
<keyword evidence="2" id="KW-0812">Transmembrane</keyword>
<sequence>MLRHKLFLFSTLALFIGSVAGVTPHAVAATLSLSSGDSATIGQTIQIPLLVSTEGSEVLNAVSAEVRFPPQALTLQSISKVGSVMSFWAEDPSFSNSNGTASLQGVVPNPGWSGQSGTVVTFVFKVKASGTATISFSSASILANDGLGSNILSKTYAKTLSLGDSAPEATSPGAVRGAPLAPVITSSTHPNPSTRYKNGSPLFSWKVPTDIIAARLLYDRSPVSSPSILYSPAVARKQLTDVSDGTYYFHAQFENASGWGAVSHIRFQIDTTAPKPFSIAVVHQSDTNSPQATISFRTSDATSGVDHYTVTIGDADPVIVLPSEIAKGPYALSVEESGQQTVVVKAYDRAGNTATDSITLDIVAIESPTITTYSQQLRVGDPFSLSGTTYPGASVLVTIKDSSGDIETESTVADGSGSFSLAWTKHLDAGAYSFTAVTRNAAGATSLPTESHIFVVAGTPLAQWGSTVFGYLLFAFAVVAAVVLVVGASYILWYRLSHLRRRLKQLTVRSGRGAQHDFELIMDDLHSLAVLLHKAKQRRQLTQEEDVILEKLKLHLRKLEDDILTRLEQIDDEAGG</sequence>
<dbReference type="STRING" id="1798481.A2678_03615"/>
<dbReference type="InterPro" id="IPR013783">
    <property type="entry name" value="Ig-like_fold"/>
</dbReference>
<gene>
    <name evidence="4" type="ORF">A2678_03615</name>
</gene>
<dbReference type="SUPFAM" id="SSF49384">
    <property type="entry name" value="Carbohydrate-binding domain"/>
    <property type="match status" value="1"/>
</dbReference>
<organism evidence="4 5">
    <name type="scientific">Candidatus Kaiserbacteria bacterium RIFCSPHIGHO2_01_FULL_53_31</name>
    <dbReference type="NCBI Taxonomy" id="1798481"/>
    <lineage>
        <taxon>Bacteria</taxon>
        <taxon>Candidatus Kaiseribacteriota</taxon>
    </lineage>
</organism>
<dbReference type="EMBL" id="MFKU01000011">
    <property type="protein sequence ID" value="OGG48547.1"/>
    <property type="molecule type" value="Genomic_DNA"/>
</dbReference>
<feature type="region of interest" description="Disordered" evidence="1">
    <location>
        <begin position="167"/>
        <end position="195"/>
    </location>
</feature>
<protein>
    <recommendedName>
        <fullName evidence="6">Cohesin domain-containing protein</fullName>
    </recommendedName>
</protein>
<keyword evidence="2" id="KW-1133">Transmembrane helix</keyword>
<reference evidence="4 5" key="1">
    <citation type="journal article" date="2016" name="Nat. Commun.">
        <title>Thousands of microbial genomes shed light on interconnected biogeochemical processes in an aquifer system.</title>
        <authorList>
            <person name="Anantharaman K."/>
            <person name="Brown C.T."/>
            <person name="Hug L.A."/>
            <person name="Sharon I."/>
            <person name="Castelle C.J."/>
            <person name="Probst A.J."/>
            <person name="Thomas B.C."/>
            <person name="Singh A."/>
            <person name="Wilkins M.J."/>
            <person name="Karaoz U."/>
            <person name="Brodie E.L."/>
            <person name="Williams K.H."/>
            <person name="Hubbard S.S."/>
            <person name="Banfield J.F."/>
        </authorList>
    </citation>
    <scope>NUCLEOTIDE SEQUENCE [LARGE SCALE GENOMIC DNA]</scope>
</reference>
<evidence type="ECO:0000256" key="1">
    <source>
        <dbReference type="SAM" id="MobiDB-lite"/>
    </source>
</evidence>
<keyword evidence="2" id="KW-0472">Membrane</keyword>
<proteinExistence type="predicted"/>
<dbReference type="CDD" id="cd08547">
    <property type="entry name" value="Type_II_cohesin"/>
    <property type="match status" value="1"/>
</dbReference>
<dbReference type="Gene3D" id="2.60.40.10">
    <property type="entry name" value="Immunoglobulins"/>
    <property type="match status" value="2"/>
</dbReference>